<proteinExistence type="predicted"/>
<dbReference type="AlphaFoldDB" id="A0A450YA10"/>
<reference evidence="2" key="1">
    <citation type="submission" date="2019-02" db="EMBL/GenBank/DDBJ databases">
        <authorList>
            <person name="Gruber-Vodicka R. H."/>
            <person name="Seah K. B. B."/>
        </authorList>
    </citation>
    <scope>NUCLEOTIDE SEQUENCE</scope>
    <source>
        <strain evidence="2">BECK_BZ123</strain>
    </source>
</reference>
<feature type="region of interest" description="Disordered" evidence="1">
    <location>
        <begin position="117"/>
        <end position="136"/>
    </location>
</feature>
<organism evidence="2">
    <name type="scientific">Candidatus Kentrum sp. TC</name>
    <dbReference type="NCBI Taxonomy" id="2126339"/>
    <lineage>
        <taxon>Bacteria</taxon>
        <taxon>Pseudomonadati</taxon>
        <taxon>Pseudomonadota</taxon>
        <taxon>Gammaproteobacteria</taxon>
        <taxon>Candidatus Kentrum</taxon>
    </lineage>
</organism>
<name>A0A450YA10_9GAMM</name>
<sequence>MNYVDTTILSRYVDYLILLLFERRGATFSRMGSNATPIPAIPETVRYSRHLGGRSSAFPRHAAMIEPTPPIMENVAKHRRMMFPISIFRWWYSDRVETTDYRPPLLPHHRTCGFPHPAVGSGELSPRVPMATHGTH</sequence>
<dbReference type="EMBL" id="CAADFS010000004">
    <property type="protein sequence ID" value="VFK38333.1"/>
    <property type="molecule type" value="Genomic_DNA"/>
</dbReference>
<accession>A0A450YA10</accession>
<gene>
    <name evidence="2" type="ORF">BECKTC1821D_GA0114238_100438</name>
</gene>
<evidence type="ECO:0000313" key="2">
    <source>
        <dbReference type="EMBL" id="VFK38333.1"/>
    </source>
</evidence>
<protein>
    <submittedName>
        <fullName evidence="2">Uncharacterized protein</fullName>
    </submittedName>
</protein>
<evidence type="ECO:0000256" key="1">
    <source>
        <dbReference type="SAM" id="MobiDB-lite"/>
    </source>
</evidence>